<dbReference type="InterPro" id="IPR027417">
    <property type="entry name" value="P-loop_NTPase"/>
</dbReference>
<evidence type="ECO:0000256" key="4">
    <source>
        <dbReference type="ARBA" id="ARBA00022806"/>
    </source>
</evidence>
<dbReference type="InterPro" id="IPR000629">
    <property type="entry name" value="RNA-helicase_DEAD-box_CS"/>
</dbReference>
<proteinExistence type="predicted"/>
<dbReference type="InterPro" id="IPR014001">
    <property type="entry name" value="Helicase_ATP-bd"/>
</dbReference>
<dbReference type="GO" id="GO:0003724">
    <property type="term" value="F:RNA helicase activity"/>
    <property type="evidence" value="ECO:0007669"/>
    <property type="project" value="InterPro"/>
</dbReference>
<dbReference type="GO" id="GO:0016787">
    <property type="term" value="F:hydrolase activity"/>
    <property type="evidence" value="ECO:0007669"/>
    <property type="project" value="UniProtKB-KW"/>
</dbReference>
<dbReference type="EMBL" id="LAZR01067856">
    <property type="protein sequence ID" value="KKK50766.1"/>
    <property type="molecule type" value="Genomic_DNA"/>
</dbReference>
<evidence type="ECO:0000256" key="5">
    <source>
        <dbReference type="ARBA" id="ARBA00022840"/>
    </source>
</evidence>
<dbReference type="Pfam" id="PF00271">
    <property type="entry name" value="Helicase_C"/>
    <property type="match status" value="1"/>
</dbReference>
<dbReference type="GO" id="GO:0003676">
    <property type="term" value="F:nucleic acid binding"/>
    <property type="evidence" value="ECO:0007669"/>
    <property type="project" value="InterPro"/>
</dbReference>
<sequence>MPFKKFGLCDELVQGILATGYTAPTEIQAEAIPLGLAGKDMICCAQTGTGKTAAFVLPILNRIVISGKKTRKNKKVRSLIITPTRELAIQINDSVRGYGRFIKMRSIAIYGGSPMDKQIRALKNGVDVVAATPGRLLDHIQRGTINLSSVEVLVLDEADRMLDMGFIKDIRKIIEQISPNRQTMLFSATMSKGVTALTQNILRSPKMIQIGTQHNPIDLITQHIFPVTKDQKLELLLCMLKRQQMYSVLVFSRTKRGADRICRKLRQHDVKAEAIHSDRTQRQRLRSLEGFKSGKYKVMVATDIAARGINVTGISHV</sequence>
<evidence type="ECO:0000256" key="2">
    <source>
        <dbReference type="ARBA" id="ARBA00022741"/>
    </source>
</evidence>
<name>A0A0F8YRW3_9ZZZZ</name>
<dbReference type="InterPro" id="IPR001650">
    <property type="entry name" value="Helicase_C-like"/>
</dbReference>
<dbReference type="CDD" id="cd00268">
    <property type="entry name" value="DEADc"/>
    <property type="match status" value="1"/>
</dbReference>
<dbReference type="PROSITE" id="PS51192">
    <property type="entry name" value="HELICASE_ATP_BIND_1"/>
    <property type="match status" value="1"/>
</dbReference>
<feature type="domain" description="Helicase ATP-binding" evidence="6">
    <location>
        <begin position="32"/>
        <end position="208"/>
    </location>
</feature>
<dbReference type="PANTHER" id="PTHR47959">
    <property type="entry name" value="ATP-DEPENDENT RNA HELICASE RHLE-RELATED"/>
    <property type="match status" value="1"/>
</dbReference>
<keyword evidence="4" id="KW-0347">Helicase</keyword>
<keyword evidence="5" id="KW-0067">ATP-binding</keyword>
<keyword evidence="1" id="KW-0963">Cytoplasm</keyword>
<dbReference type="SUPFAM" id="SSF52540">
    <property type="entry name" value="P-loop containing nucleoside triphosphate hydrolases"/>
    <property type="match status" value="2"/>
</dbReference>
<evidence type="ECO:0000259" key="6">
    <source>
        <dbReference type="PROSITE" id="PS51192"/>
    </source>
</evidence>
<dbReference type="SMART" id="SM00487">
    <property type="entry name" value="DEXDc"/>
    <property type="match status" value="1"/>
</dbReference>
<evidence type="ECO:0000256" key="1">
    <source>
        <dbReference type="ARBA" id="ARBA00022490"/>
    </source>
</evidence>
<evidence type="ECO:0000256" key="3">
    <source>
        <dbReference type="ARBA" id="ARBA00022801"/>
    </source>
</evidence>
<feature type="domain" description="Helicase C-terminal" evidence="7">
    <location>
        <begin position="232"/>
        <end position="317"/>
    </location>
</feature>
<gene>
    <name evidence="9" type="ORF">LCGC14_3121740</name>
</gene>
<evidence type="ECO:0000313" key="9">
    <source>
        <dbReference type="EMBL" id="KKK50766.1"/>
    </source>
</evidence>
<feature type="non-terminal residue" evidence="9">
    <location>
        <position position="317"/>
    </location>
</feature>
<dbReference type="GO" id="GO:0005829">
    <property type="term" value="C:cytosol"/>
    <property type="evidence" value="ECO:0007669"/>
    <property type="project" value="TreeGrafter"/>
</dbReference>
<dbReference type="InterPro" id="IPR044742">
    <property type="entry name" value="DEAD/DEAH_RhlB"/>
</dbReference>
<evidence type="ECO:0000259" key="8">
    <source>
        <dbReference type="PROSITE" id="PS51195"/>
    </source>
</evidence>
<accession>A0A0F8YRW3</accession>
<dbReference type="Pfam" id="PF00270">
    <property type="entry name" value="DEAD"/>
    <property type="match status" value="1"/>
</dbReference>
<dbReference type="PROSITE" id="PS51194">
    <property type="entry name" value="HELICASE_CTER"/>
    <property type="match status" value="1"/>
</dbReference>
<dbReference type="Gene3D" id="3.40.50.300">
    <property type="entry name" value="P-loop containing nucleotide triphosphate hydrolases"/>
    <property type="match status" value="2"/>
</dbReference>
<dbReference type="InterPro" id="IPR014014">
    <property type="entry name" value="RNA_helicase_DEAD_Q_motif"/>
</dbReference>
<dbReference type="CDD" id="cd18787">
    <property type="entry name" value="SF2_C_DEAD"/>
    <property type="match status" value="1"/>
</dbReference>
<organism evidence="9">
    <name type="scientific">marine sediment metagenome</name>
    <dbReference type="NCBI Taxonomy" id="412755"/>
    <lineage>
        <taxon>unclassified sequences</taxon>
        <taxon>metagenomes</taxon>
        <taxon>ecological metagenomes</taxon>
    </lineage>
</organism>
<dbReference type="GO" id="GO:0005524">
    <property type="term" value="F:ATP binding"/>
    <property type="evidence" value="ECO:0007669"/>
    <property type="project" value="UniProtKB-KW"/>
</dbReference>
<dbReference type="PANTHER" id="PTHR47959:SF13">
    <property type="entry name" value="ATP-DEPENDENT RNA HELICASE RHLE"/>
    <property type="match status" value="1"/>
</dbReference>
<dbReference type="SMART" id="SM00490">
    <property type="entry name" value="HELICc"/>
    <property type="match status" value="1"/>
</dbReference>
<dbReference type="PROSITE" id="PS00039">
    <property type="entry name" value="DEAD_ATP_HELICASE"/>
    <property type="match status" value="1"/>
</dbReference>
<dbReference type="AlphaFoldDB" id="A0A0F8YRW3"/>
<dbReference type="InterPro" id="IPR011545">
    <property type="entry name" value="DEAD/DEAH_box_helicase_dom"/>
</dbReference>
<evidence type="ECO:0008006" key="10">
    <source>
        <dbReference type="Google" id="ProtNLM"/>
    </source>
</evidence>
<feature type="domain" description="DEAD-box RNA helicase Q" evidence="8">
    <location>
        <begin position="1"/>
        <end position="29"/>
    </location>
</feature>
<dbReference type="PROSITE" id="PS51195">
    <property type="entry name" value="Q_MOTIF"/>
    <property type="match status" value="1"/>
</dbReference>
<keyword evidence="3" id="KW-0378">Hydrolase</keyword>
<dbReference type="InterPro" id="IPR050079">
    <property type="entry name" value="DEAD_box_RNA_helicase"/>
</dbReference>
<dbReference type="FunFam" id="3.40.50.300:FF:000108">
    <property type="entry name" value="ATP-dependent RNA helicase RhlE"/>
    <property type="match status" value="1"/>
</dbReference>
<comment type="caution">
    <text evidence="9">The sequence shown here is derived from an EMBL/GenBank/DDBJ whole genome shotgun (WGS) entry which is preliminary data.</text>
</comment>
<evidence type="ECO:0000259" key="7">
    <source>
        <dbReference type="PROSITE" id="PS51194"/>
    </source>
</evidence>
<protein>
    <recommendedName>
        <fullName evidence="10">RNA helicase</fullName>
    </recommendedName>
</protein>
<reference evidence="9" key="1">
    <citation type="journal article" date="2015" name="Nature">
        <title>Complex archaea that bridge the gap between prokaryotes and eukaryotes.</title>
        <authorList>
            <person name="Spang A."/>
            <person name="Saw J.H."/>
            <person name="Jorgensen S.L."/>
            <person name="Zaremba-Niedzwiedzka K."/>
            <person name="Martijn J."/>
            <person name="Lind A.E."/>
            <person name="van Eijk R."/>
            <person name="Schleper C."/>
            <person name="Guy L."/>
            <person name="Ettema T.J."/>
        </authorList>
    </citation>
    <scope>NUCLEOTIDE SEQUENCE</scope>
</reference>
<keyword evidence="2" id="KW-0547">Nucleotide-binding</keyword>